<dbReference type="Proteomes" id="UP000241818">
    <property type="component" value="Unassembled WGS sequence"/>
</dbReference>
<dbReference type="InParanoid" id="A0A2T3BBW7"/>
<dbReference type="STRING" id="857342.A0A2T3BBW7"/>
<evidence type="ECO:0000313" key="2">
    <source>
        <dbReference type="Proteomes" id="UP000241818"/>
    </source>
</evidence>
<accession>A0A2T3BBW7</accession>
<dbReference type="SUPFAM" id="SSF53335">
    <property type="entry name" value="S-adenosyl-L-methionine-dependent methyltransferases"/>
    <property type="match status" value="1"/>
</dbReference>
<organism evidence="1 2">
    <name type="scientific">Amorphotheca resinae ATCC 22711</name>
    <dbReference type="NCBI Taxonomy" id="857342"/>
    <lineage>
        <taxon>Eukaryota</taxon>
        <taxon>Fungi</taxon>
        <taxon>Dikarya</taxon>
        <taxon>Ascomycota</taxon>
        <taxon>Pezizomycotina</taxon>
        <taxon>Leotiomycetes</taxon>
        <taxon>Helotiales</taxon>
        <taxon>Amorphothecaceae</taxon>
        <taxon>Amorphotheca</taxon>
    </lineage>
</organism>
<sequence>MLTNLGWKRSSTVSLRESIFRYVEENGRTYHSFKQGKYVLPNDEQEQERLDLQHHLFLLSLDGLHIAPLPASLHNVLDVGTGTGIWATEFAQQYPMAQVIGTDLSPIQPAYVPPNCSFEVSDAEEPWDYRQEFDYIHGRALLSCFQDPSWIIKQAYDALRPGGLLELQDPQMPIRCIDRSMDGHALQEWGAQVCLAAENLGRPVTNSKNYGRYMHAAGFVDIVEKHFYWPLNPWPRGKKEKLVGMWAQQNLLDGVHAMSMALLTRGLGWSREQVELLLVGVRDDLRNRAVHSYIDLVVFYGRRPESS</sequence>
<dbReference type="RefSeq" id="XP_024724426.1">
    <property type="nucleotide sequence ID" value="XM_024869903.1"/>
</dbReference>
<proteinExistence type="predicted"/>
<dbReference type="GeneID" id="36577984"/>
<evidence type="ECO:0000313" key="1">
    <source>
        <dbReference type="EMBL" id="PSS25827.1"/>
    </source>
</evidence>
<dbReference type="Pfam" id="PF13489">
    <property type="entry name" value="Methyltransf_23"/>
    <property type="match status" value="1"/>
</dbReference>
<gene>
    <name evidence="1" type="ORF">M430DRAFT_95703</name>
</gene>
<dbReference type="EMBL" id="KZ679007">
    <property type="protein sequence ID" value="PSS25827.1"/>
    <property type="molecule type" value="Genomic_DNA"/>
</dbReference>
<name>A0A2T3BBW7_AMORE</name>
<keyword evidence="2" id="KW-1185">Reference proteome</keyword>
<protein>
    <recommendedName>
        <fullName evidence="3">Methyltransferase domain-containing protein</fullName>
    </recommendedName>
</protein>
<dbReference type="AlphaFoldDB" id="A0A2T3BBW7"/>
<reference evidence="1 2" key="1">
    <citation type="journal article" date="2018" name="New Phytol.">
        <title>Comparative genomics and transcriptomics depict ericoid mycorrhizal fungi as versatile saprotrophs and plant mutualists.</title>
        <authorList>
            <person name="Martino E."/>
            <person name="Morin E."/>
            <person name="Grelet G.A."/>
            <person name="Kuo A."/>
            <person name="Kohler A."/>
            <person name="Daghino S."/>
            <person name="Barry K.W."/>
            <person name="Cichocki N."/>
            <person name="Clum A."/>
            <person name="Dockter R.B."/>
            <person name="Hainaut M."/>
            <person name="Kuo R.C."/>
            <person name="LaButti K."/>
            <person name="Lindahl B.D."/>
            <person name="Lindquist E.A."/>
            <person name="Lipzen A."/>
            <person name="Khouja H.R."/>
            <person name="Magnuson J."/>
            <person name="Murat C."/>
            <person name="Ohm R.A."/>
            <person name="Singer S.W."/>
            <person name="Spatafora J.W."/>
            <person name="Wang M."/>
            <person name="Veneault-Fourrey C."/>
            <person name="Henrissat B."/>
            <person name="Grigoriev I.V."/>
            <person name="Martin F.M."/>
            <person name="Perotto S."/>
        </authorList>
    </citation>
    <scope>NUCLEOTIDE SEQUENCE [LARGE SCALE GENOMIC DNA]</scope>
    <source>
        <strain evidence="1 2">ATCC 22711</strain>
    </source>
</reference>
<dbReference type="CDD" id="cd02440">
    <property type="entry name" value="AdoMet_MTases"/>
    <property type="match status" value="1"/>
</dbReference>
<evidence type="ECO:0008006" key="3">
    <source>
        <dbReference type="Google" id="ProtNLM"/>
    </source>
</evidence>
<dbReference type="GO" id="GO:0008168">
    <property type="term" value="F:methyltransferase activity"/>
    <property type="evidence" value="ECO:0007669"/>
    <property type="project" value="TreeGrafter"/>
</dbReference>
<dbReference type="PANTHER" id="PTHR43591">
    <property type="entry name" value="METHYLTRANSFERASE"/>
    <property type="match status" value="1"/>
</dbReference>
<dbReference type="InterPro" id="IPR029063">
    <property type="entry name" value="SAM-dependent_MTases_sf"/>
</dbReference>
<dbReference type="Gene3D" id="3.40.50.150">
    <property type="entry name" value="Vaccinia Virus protein VP39"/>
    <property type="match status" value="1"/>
</dbReference>
<dbReference type="PANTHER" id="PTHR43591:SF102">
    <property type="entry name" value="S-ADENOSYL-L-METHIONINE-DEPENDENT METHYLTRANSFERASE"/>
    <property type="match status" value="1"/>
</dbReference>
<dbReference type="OrthoDB" id="2013972at2759"/>